<feature type="repeat" description="WD" evidence="3">
    <location>
        <begin position="216"/>
        <end position="257"/>
    </location>
</feature>
<evidence type="ECO:0000313" key="6">
    <source>
        <dbReference type="Proteomes" id="UP000253551"/>
    </source>
</evidence>
<dbReference type="OrthoDB" id="7326421at2759"/>
<protein>
    <submittedName>
        <fullName evidence="5">Gem-associated protein 5</fullName>
    </submittedName>
</protein>
<dbReference type="SMART" id="SM00320">
    <property type="entry name" value="WD40"/>
    <property type="match status" value="5"/>
</dbReference>
<dbReference type="Gene3D" id="2.130.10.10">
    <property type="entry name" value="YVTN repeat-like/Quinoprotein amine dehydrogenase"/>
    <property type="match status" value="2"/>
</dbReference>
<dbReference type="InterPro" id="IPR011045">
    <property type="entry name" value="N2O_reductase_N"/>
</dbReference>
<accession>A0A367JDX3</accession>
<gene>
    <name evidence="5" type="primary">GEMIN5_1</name>
    <name evidence="5" type="ORF">CU098_002437</name>
</gene>
<evidence type="ECO:0000256" key="3">
    <source>
        <dbReference type="PROSITE-ProRule" id="PRU00221"/>
    </source>
</evidence>
<keyword evidence="2" id="KW-0677">Repeat</keyword>
<reference evidence="5 6" key="1">
    <citation type="journal article" date="2018" name="G3 (Bethesda)">
        <title>Phylogenetic and Phylogenomic Definition of Rhizopus Species.</title>
        <authorList>
            <person name="Gryganskyi A.P."/>
            <person name="Golan J."/>
            <person name="Dolatabadi S."/>
            <person name="Mondo S."/>
            <person name="Robb S."/>
            <person name="Idnurm A."/>
            <person name="Muszewska A."/>
            <person name="Steczkiewicz K."/>
            <person name="Masonjones S."/>
            <person name="Liao H.L."/>
            <person name="Gajdeczka M.T."/>
            <person name="Anike F."/>
            <person name="Vuek A."/>
            <person name="Anishchenko I.M."/>
            <person name="Voigt K."/>
            <person name="de Hoog G.S."/>
            <person name="Smith M.E."/>
            <person name="Heitman J."/>
            <person name="Vilgalys R."/>
            <person name="Stajich J.E."/>
        </authorList>
    </citation>
    <scope>NUCLEOTIDE SEQUENCE [LARGE SCALE GENOMIC DNA]</scope>
    <source>
        <strain evidence="5 6">LSU 92-RS-03</strain>
    </source>
</reference>
<feature type="repeat" description="WD" evidence="3">
    <location>
        <begin position="519"/>
        <end position="555"/>
    </location>
</feature>
<feature type="non-terminal residue" evidence="5">
    <location>
        <position position="801"/>
    </location>
</feature>
<dbReference type="EMBL" id="PJQM01003586">
    <property type="protein sequence ID" value="RCH88107.1"/>
    <property type="molecule type" value="Genomic_DNA"/>
</dbReference>
<evidence type="ECO:0000256" key="2">
    <source>
        <dbReference type="ARBA" id="ARBA00022737"/>
    </source>
</evidence>
<evidence type="ECO:0000256" key="1">
    <source>
        <dbReference type="ARBA" id="ARBA00022574"/>
    </source>
</evidence>
<dbReference type="GO" id="GO:0005634">
    <property type="term" value="C:nucleus"/>
    <property type="evidence" value="ECO:0007669"/>
    <property type="project" value="TreeGrafter"/>
</dbReference>
<feature type="region of interest" description="Disordered" evidence="4">
    <location>
        <begin position="618"/>
        <end position="669"/>
    </location>
</feature>
<keyword evidence="6" id="KW-1185">Reference proteome</keyword>
<dbReference type="PROSITE" id="PS50082">
    <property type="entry name" value="WD_REPEATS_2"/>
    <property type="match status" value="3"/>
</dbReference>
<feature type="repeat" description="WD" evidence="3">
    <location>
        <begin position="258"/>
        <end position="300"/>
    </location>
</feature>
<proteinExistence type="predicted"/>
<dbReference type="GO" id="GO:0032797">
    <property type="term" value="C:SMN complex"/>
    <property type="evidence" value="ECO:0007669"/>
    <property type="project" value="TreeGrafter"/>
</dbReference>
<dbReference type="SUPFAM" id="SSF50978">
    <property type="entry name" value="WD40 repeat-like"/>
    <property type="match status" value="1"/>
</dbReference>
<dbReference type="PROSITE" id="PS50294">
    <property type="entry name" value="WD_REPEATS_REGION"/>
    <property type="match status" value="1"/>
</dbReference>
<dbReference type="GO" id="GO:0003730">
    <property type="term" value="F:mRNA 3'-UTR binding"/>
    <property type="evidence" value="ECO:0007669"/>
    <property type="project" value="TreeGrafter"/>
</dbReference>
<dbReference type="Pfam" id="PF00400">
    <property type="entry name" value="WD40"/>
    <property type="match status" value="2"/>
</dbReference>
<dbReference type="PANTHER" id="PTHR46362:SF1">
    <property type="entry name" value="GEM-ASSOCIATED PROTEIN 5"/>
    <property type="match status" value="1"/>
</dbReference>
<dbReference type="InterPro" id="IPR001680">
    <property type="entry name" value="WD40_rpt"/>
</dbReference>
<keyword evidence="1 3" id="KW-0853">WD repeat</keyword>
<sequence>MELQERYPKCQAYPPVPTWFNSNVTKVLEPHFFLYATRNLVVILDLKELKYFNSFAASLDKVNAIDAHNVFCYTGVTYNNVDYVAIGYSNGLIFIEEIAEDLNMKTIFQIASDNDSIQSIDWQKKPLEGQWPLLAFSTKRLRNIYIYDIPSQKKRTSVKIPYPPSIATEQQKASIWIETSWSPLHENRLYLTGYLGLIFAVDITPNGPQTLNGERLEKHNRIAFSINWFNGGKNCITTSLDKQIIKWDMNKKKPMQTMRTQSAYPYALDISPTNPNQLVIGMGDNNIKLWDFQKGESIMPSKNRHNYYTSTLLWRKLYSKIILIECHPFKEGVIAYADDIGRFGVYNITNQQSEPFKTHQNSKECSLIAWGPDMSTALNDANMVDTLISCKRNGPILVHDSQNPESNPIVLNGFLEQKNPSWTDSLQFKNGFCRTSMAVERDLIAFGHMDGVVEVYSLNTFQLVYVSTCHRKAITAMDWKGNYLATGCEQGLIVIHDLTNRTENVPATIIPEIEAFKSMKRHTMAITVLKWTREPNIYIIASGSNDNLIYVWDMDKLVSMFDQHRNAVLSICWHYSDPKKLFSSSADRFIYDWSYSDYRASETDCYKPILFEREKIEMEKQNGGKRPAPNNTRQNELKKSKKSKTTKTAKTTRASFAMMNESELSENTTSQINKAKKCLRLANVIFEGKIEATVEELKHRELTDMERDDPSTLIYLNIFESGESNTIYEHIFGDKEDVFNLVEIEEKSIQTQTGTTATNGEMLDRFDKQLSMNLMLSQTNTLFNENDDGITDWIVLAMSPQ</sequence>
<dbReference type="Proteomes" id="UP000253551">
    <property type="component" value="Unassembled WGS sequence"/>
</dbReference>
<dbReference type="SUPFAM" id="SSF50974">
    <property type="entry name" value="Nitrous oxide reductase, N-terminal domain"/>
    <property type="match status" value="1"/>
</dbReference>
<evidence type="ECO:0000313" key="5">
    <source>
        <dbReference type="EMBL" id="RCH88107.1"/>
    </source>
</evidence>
<dbReference type="InterPro" id="IPR052640">
    <property type="entry name" value="Gemin-5"/>
</dbReference>
<dbReference type="AlphaFoldDB" id="A0A367JDX3"/>
<comment type="caution">
    <text evidence="5">The sequence shown here is derived from an EMBL/GenBank/DDBJ whole genome shotgun (WGS) entry which is preliminary data.</text>
</comment>
<name>A0A367JDX3_RHIST</name>
<evidence type="ECO:0000256" key="4">
    <source>
        <dbReference type="SAM" id="MobiDB-lite"/>
    </source>
</evidence>
<dbReference type="InterPro" id="IPR036322">
    <property type="entry name" value="WD40_repeat_dom_sf"/>
</dbReference>
<dbReference type="InterPro" id="IPR015943">
    <property type="entry name" value="WD40/YVTN_repeat-like_dom_sf"/>
</dbReference>
<dbReference type="PANTHER" id="PTHR46362">
    <property type="entry name" value="GEM-ASSOCIATED PROTEIN 5"/>
    <property type="match status" value="1"/>
</dbReference>
<dbReference type="STRING" id="4846.A0A367JDX3"/>
<dbReference type="GO" id="GO:0000387">
    <property type="term" value="P:spliceosomal snRNP assembly"/>
    <property type="evidence" value="ECO:0007669"/>
    <property type="project" value="TreeGrafter"/>
</dbReference>
<dbReference type="InterPro" id="IPR019775">
    <property type="entry name" value="WD40_repeat_CS"/>
</dbReference>
<dbReference type="PROSITE" id="PS00678">
    <property type="entry name" value="WD_REPEATS_1"/>
    <property type="match status" value="2"/>
</dbReference>
<organism evidence="5 6">
    <name type="scientific">Rhizopus stolonifer</name>
    <name type="common">Rhizopus nigricans</name>
    <dbReference type="NCBI Taxonomy" id="4846"/>
    <lineage>
        <taxon>Eukaryota</taxon>
        <taxon>Fungi</taxon>
        <taxon>Fungi incertae sedis</taxon>
        <taxon>Mucoromycota</taxon>
        <taxon>Mucoromycotina</taxon>
        <taxon>Mucoromycetes</taxon>
        <taxon>Mucorales</taxon>
        <taxon>Mucorineae</taxon>
        <taxon>Rhizopodaceae</taxon>
        <taxon>Rhizopus</taxon>
    </lineage>
</organism>